<evidence type="ECO:0000256" key="3">
    <source>
        <dbReference type="HAMAP-Rule" id="MF_01539"/>
    </source>
</evidence>
<feature type="binding site" evidence="3">
    <location>
        <position position="162"/>
    </location>
    <ligand>
        <name>ATP</name>
        <dbReference type="ChEBI" id="CHEBI:30616"/>
    </ligand>
</feature>
<sequence length="410" mass="47700">MKSAGIIVEYNPFHNGHEFHIQETRRQSQADVLIAVMSGNFLQRGEPALVSKWSRTKMALHAGVDIVIELPYAFAVQKAETFAHGAVFLLNALKCSSICFGSERGELLPFIQTHHFLHQYTEQYNDWINTYMKKGLSYPSALNNAFQKLNPTEDAVDLSKPNNILGFHYLNAANHINKQIKFMTIKRKSADYHDEYFKDSTIASATAIRKSLQQNSSLEAVKSFIPDTTWMELNNYKENFGQFHHWEDYWPYLQFRLLTMESDELHSIYEVEEGLENRLLKAARQANSFLAFMELIKTKRYTWTRLQRICTHILNNCKKVDMKNTRKDPNYIRLLGMNELGRLYLNHVKKELPLPLVSKVSAFPREMLQRDLIASSVYAHGLPEPKKSEFLNLEFKQPPIYFRSNHISNR</sequence>
<reference evidence="4 5" key="1">
    <citation type="submission" date="2018-06" db="EMBL/GenBank/DDBJ databases">
        <authorList>
            <consortium name="Pathogen Informatics"/>
            <person name="Doyle S."/>
        </authorList>
    </citation>
    <scope>NUCLEOTIDE SEQUENCE [LARGE SCALE GENOMIC DNA]</scope>
    <source>
        <strain evidence="4 5">NCTC4824</strain>
    </source>
</reference>
<dbReference type="GO" id="GO:0006400">
    <property type="term" value="P:tRNA modification"/>
    <property type="evidence" value="ECO:0007669"/>
    <property type="project" value="UniProtKB-UniRule"/>
</dbReference>
<accession>A0A2X4WSB5</accession>
<evidence type="ECO:0000256" key="2">
    <source>
        <dbReference type="ARBA" id="ARBA00022694"/>
    </source>
</evidence>
<dbReference type="GO" id="GO:0000049">
    <property type="term" value="F:tRNA binding"/>
    <property type="evidence" value="ECO:0007669"/>
    <property type="project" value="UniProtKB-KW"/>
</dbReference>
<dbReference type="Gene3D" id="3.40.50.620">
    <property type="entry name" value="HUPs"/>
    <property type="match status" value="1"/>
</dbReference>
<comment type="similarity">
    <text evidence="3">Belongs to the TmcAL family.</text>
</comment>
<dbReference type="PANTHER" id="PTHR37825:SF1">
    <property type="entry name" value="TRNA(MET) CYTIDINE ACETATE LIGASE"/>
    <property type="match status" value="1"/>
</dbReference>
<dbReference type="InterPro" id="IPR008513">
    <property type="entry name" value="tRNA(Met)_cyd_acetate_ligase"/>
</dbReference>
<feature type="binding site" evidence="3">
    <location>
        <position position="101"/>
    </location>
    <ligand>
        <name>ATP</name>
        <dbReference type="ChEBI" id="CHEBI:30616"/>
    </ligand>
</feature>
<dbReference type="Proteomes" id="UP000249134">
    <property type="component" value="Chromosome 1"/>
</dbReference>
<keyword evidence="2 3" id="KW-0819">tRNA processing</keyword>
<dbReference type="GO" id="GO:0005524">
    <property type="term" value="F:ATP binding"/>
    <property type="evidence" value="ECO:0007669"/>
    <property type="project" value="UniProtKB-KW"/>
</dbReference>
<proteinExistence type="inferred from homology"/>
<organism evidence="4 5">
    <name type="scientific">Lederbergia lenta</name>
    <name type="common">Bacillus lentus</name>
    <dbReference type="NCBI Taxonomy" id="1467"/>
    <lineage>
        <taxon>Bacteria</taxon>
        <taxon>Bacillati</taxon>
        <taxon>Bacillota</taxon>
        <taxon>Bacilli</taxon>
        <taxon>Bacillales</taxon>
        <taxon>Bacillaceae</taxon>
        <taxon>Lederbergia</taxon>
    </lineage>
</organism>
<dbReference type="NCBIfam" id="NF010191">
    <property type="entry name" value="PRK13670.1"/>
    <property type="match status" value="1"/>
</dbReference>
<protein>
    <recommendedName>
        <fullName evidence="3">tRNA(Met) cytidine acetate ligase</fullName>
        <ecNumber evidence="3">6.3.4.-</ecNumber>
    </recommendedName>
</protein>
<keyword evidence="3" id="KW-0963">Cytoplasm</keyword>
<evidence type="ECO:0000313" key="4">
    <source>
        <dbReference type="EMBL" id="SQI60520.1"/>
    </source>
</evidence>
<dbReference type="EC" id="6.3.4.-" evidence="3"/>
<keyword evidence="3" id="KW-0694">RNA-binding</keyword>
<keyword evidence="3" id="KW-0067">ATP-binding</keyword>
<keyword evidence="1 3" id="KW-0436">Ligase</keyword>
<keyword evidence="3" id="KW-0820">tRNA-binding</keyword>
<feature type="binding site" evidence="3">
    <location>
        <position position="187"/>
    </location>
    <ligand>
        <name>ATP</name>
        <dbReference type="ChEBI" id="CHEBI:30616"/>
    </ligand>
</feature>
<dbReference type="Pfam" id="PF05636">
    <property type="entry name" value="HIGH_NTase1"/>
    <property type="match status" value="1"/>
</dbReference>
<dbReference type="SUPFAM" id="SSF52374">
    <property type="entry name" value="Nucleotidylyl transferase"/>
    <property type="match status" value="1"/>
</dbReference>
<name>A0A2X4WSB5_LEDLE</name>
<dbReference type="RefSeq" id="WP_066139972.1">
    <property type="nucleotide sequence ID" value="NZ_CBCSGM010000001.1"/>
</dbReference>
<dbReference type="KEGG" id="blen:NCTC4824_02772"/>
<dbReference type="HAMAP" id="MF_01539">
    <property type="entry name" value="TmcAL"/>
    <property type="match status" value="1"/>
</dbReference>
<evidence type="ECO:0000313" key="5">
    <source>
        <dbReference type="Proteomes" id="UP000249134"/>
    </source>
</evidence>
<dbReference type="GO" id="GO:0005737">
    <property type="term" value="C:cytoplasm"/>
    <property type="evidence" value="ECO:0007669"/>
    <property type="project" value="UniProtKB-SubCell"/>
</dbReference>
<dbReference type="GO" id="GO:0016879">
    <property type="term" value="F:ligase activity, forming carbon-nitrogen bonds"/>
    <property type="evidence" value="ECO:0007669"/>
    <property type="project" value="UniProtKB-UniRule"/>
</dbReference>
<dbReference type="PANTHER" id="PTHR37825">
    <property type="entry name" value="TRNA(MET) CYTIDINE ACETATE LIGASE"/>
    <property type="match status" value="1"/>
</dbReference>
<dbReference type="AlphaFoldDB" id="A0A2X4WSB5"/>
<comment type="caution">
    <text evidence="3">Lacks conserved residue(s) required for the propagation of feature annotation.</text>
</comment>
<keyword evidence="5" id="KW-1185">Reference proteome</keyword>
<comment type="function">
    <text evidence="3">Catalyzes the formation of N(4)-acetylcytidine (ac(4)C) at the wobble position of elongator tRNA(Met), using acetate and ATP as substrates. First activates an acetate ion to form acetyladenylate (Ac-AMP) and then transfers the acetyl group to tRNA to form ac(4)C34.</text>
</comment>
<dbReference type="InterPro" id="IPR014729">
    <property type="entry name" value="Rossmann-like_a/b/a_fold"/>
</dbReference>
<dbReference type="EMBL" id="LS483476">
    <property type="protein sequence ID" value="SQI60520.1"/>
    <property type="molecule type" value="Genomic_DNA"/>
</dbReference>
<comment type="subcellular location">
    <subcellularLocation>
        <location evidence="3">Cytoplasm</location>
    </subcellularLocation>
</comment>
<keyword evidence="3" id="KW-0547">Nucleotide-binding</keyword>
<feature type="binding site" evidence="3">
    <location>
        <begin position="7"/>
        <end position="20"/>
    </location>
    <ligand>
        <name>ATP</name>
        <dbReference type="ChEBI" id="CHEBI:30616"/>
    </ligand>
</feature>
<dbReference type="STRING" id="1348624.GCA_001591545_01820"/>
<comment type="catalytic activity">
    <reaction evidence="3">
        <text>cytidine(34) in elongator tRNA(Met) + acetate + ATP = N(4)-acetylcytidine(34) in elongator tRNA(Met) + AMP + diphosphate</text>
        <dbReference type="Rhea" id="RHEA:58144"/>
        <dbReference type="Rhea" id="RHEA-COMP:10693"/>
        <dbReference type="Rhea" id="RHEA-COMP:10694"/>
        <dbReference type="ChEBI" id="CHEBI:30089"/>
        <dbReference type="ChEBI" id="CHEBI:30616"/>
        <dbReference type="ChEBI" id="CHEBI:33019"/>
        <dbReference type="ChEBI" id="CHEBI:74900"/>
        <dbReference type="ChEBI" id="CHEBI:82748"/>
        <dbReference type="ChEBI" id="CHEBI:456215"/>
    </reaction>
</comment>
<gene>
    <name evidence="3" type="primary">tmcAL</name>
    <name evidence="4" type="ORF">NCTC4824_02772</name>
</gene>
<evidence type="ECO:0000256" key="1">
    <source>
        <dbReference type="ARBA" id="ARBA00022598"/>
    </source>
</evidence>